<evidence type="ECO:0000313" key="5">
    <source>
        <dbReference type="Proteomes" id="UP000490939"/>
    </source>
</evidence>
<protein>
    <submittedName>
        <fullName evidence="4">Uncharacterized protein</fullName>
    </submittedName>
</protein>
<proteinExistence type="predicted"/>
<evidence type="ECO:0000256" key="1">
    <source>
        <dbReference type="ARBA" id="ARBA00022614"/>
    </source>
</evidence>
<comment type="caution">
    <text evidence="4">The sequence shown here is derived from an EMBL/GenBank/DDBJ whole genome shotgun (WGS) entry which is preliminary data.</text>
</comment>
<evidence type="ECO:0000256" key="2">
    <source>
        <dbReference type="ARBA" id="ARBA00022737"/>
    </source>
</evidence>
<dbReference type="AlphaFoldDB" id="A0A8H3UQB0"/>
<sequence>MADIVLNGDVFAVSFPAIFVAEVVDADFLGFWGVGGDALEGEEEEEHGFGVHGGLEGEWFLGSDASRSSIEPPSSPPPFLAPYPILGRKRTRLPEHTDDSTPSDGPLFSSDPPDPSVDEYFQPRRKRQYRGTWWGEVTREEDGPAEPAPQRTKNAFSRNMDSGVWMGSDEEFGSDGTAPDVEYPRNVARHAVPRQAIQPLTARILPRGSFISVPPRPDSSEPTTARQSAQEKEEALTVDFARSKVQEYLDNSDENIALCRLGLKELPDDFFRPLQTLFRDPSPFDPDNADGETEAQFQARGLIPRIKLNLSNNALQILPLGLFDLQNITKLDLSHNNLNNLPRHIGKLKNLVCLDISGNRLRWLPWELIQLSQSGKLKAIDLDYNPFLQPFSYVSFLGSWARFVGPPSLGFTVEAALSRIRLEVQNWRRFQKAKSEAGAASSFNERPFNQAIEHAKWMTRFYMNYIMQASCSGAGELLWKSEPPHTIRAASSPVIRFGVDGRLLYGQARCAPSSLPVDEFVYSAIFGEEHITSIMEHWARDDISTEEINSQALTRLIDEARSSQQRAVSAEVSAVPSLFELALKSATKGSMGEDSKYDIKDLLGAVREDDPESFRQGIQTAIDVHDEGGRVCSDLLPFVDML</sequence>
<dbReference type="PANTHER" id="PTHR48051">
    <property type="match status" value="1"/>
</dbReference>
<dbReference type="GO" id="GO:0005737">
    <property type="term" value="C:cytoplasm"/>
    <property type="evidence" value="ECO:0007669"/>
    <property type="project" value="TreeGrafter"/>
</dbReference>
<dbReference type="SMART" id="SM00369">
    <property type="entry name" value="LRR_TYP"/>
    <property type="match status" value="2"/>
</dbReference>
<name>A0A8H3UQB0_VENIN</name>
<reference evidence="4 5" key="1">
    <citation type="submission" date="2019-07" db="EMBL/GenBank/DDBJ databases">
        <title>Venturia inaequalis Genome Resource.</title>
        <authorList>
            <person name="Lichtner F.J."/>
        </authorList>
    </citation>
    <scope>NUCLEOTIDE SEQUENCE [LARGE SCALE GENOMIC DNA]</scope>
    <source>
        <strain evidence="4 5">DMI_063113</strain>
    </source>
</reference>
<keyword evidence="1" id="KW-0433">Leucine-rich repeat</keyword>
<dbReference type="PROSITE" id="PS51450">
    <property type="entry name" value="LRR"/>
    <property type="match status" value="1"/>
</dbReference>
<dbReference type="PRINTS" id="PR00019">
    <property type="entry name" value="LEURICHRPT"/>
</dbReference>
<dbReference type="EMBL" id="WNWR01000563">
    <property type="protein sequence ID" value="KAE9974345.1"/>
    <property type="molecule type" value="Genomic_DNA"/>
</dbReference>
<organism evidence="4 5">
    <name type="scientific">Venturia inaequalis</name>
    <name type="common">Apple scab fungus</name>
    <dbReference type="NCBI Taxonomy" id="5025"/>
    <lineage>
        <taxon>Eukaryota</taxon>
        <taxon>Fungi</taxon>
        <taxon>Dikarya</taxon>
        <taxon>Ascomycota</taxon>
        <taxon>Pezizomycotina</taxon>
        <taxon>Dothideomycetes</taxon>
        <taxon>Pleosporomycetidae</taxon>
        <taxon>Venturiales</taxon>
        <taxon>Venturiaceae</taxon>
        <taxon>Venturia</taxon>
    </lineage>
</organism>
<feature type="region of interest" description="Disordered" evidence="3">
    <location>
        <begin position="208"/>
        <end position="232"/>
    </location>
</feature>
<dbReference type="InterPro" id="IPR050216">
    <property type="entry name" value="LRR_domain-containing"/>
</dbReference>
<evidence type="ECO:0000313" key="4">
    <source>
        <dbReference type="EMBL" id="KAE9974345.1"/>
    </source>
</evidence>
<accession>A0A8H3UQB0</accession>
<dbReference type="InterPro" id="IPR001611">
    <property type="entry name" value="Leu-rich_rpt"/>
</dbReference>
<keyword evidence="5" id="KW-1185">Reference proteome</keyword>
<feature type="region of interest" description="Disordered" evidence="3">
    <location>
        <begin position="64"/>
        <end position="122"/>
    </location>
</feature>
<dbReference type="Pfam" id="PF13855">
    <property type="entry name" value="LRR_8"/>
    <property type="match status" value="1"/>
</dbReference>
<dbReference type="Proteomes" id="UP000490939">
    <property type="component" value="Unassembled WGS sequence"/>
</dbReference>
<dbReference type="Gene3D" id="3.80.10.10">
    <property type="entry name" value="Ribonuclease Inhibitor"/>
    <property type="match status" value="1"/>
</dbReference>
<dbReference type="InterPro" id="IPR003591">
    <property type="entry name" value="Leu-rich_rpt_typical-subtyp"/>
</dbReference>
<evidence type="ECO:0000256" key="3">
    <source>
        <dbReference type="SAM" id="MobiDB-lite"/>
    </source>
</evidence>
<gene>
    <name evidence="4" type="ORF">EG327_008801</name>
</gene>
<dbReference type="SUPFAM" id="SSF52075">
    <property type="entry name" value="Outer arm dynein light chain 1"/>
    <property type="match status" value="1"/>
</dbReference>
<dbReference type="PANTHER" id="PTHR48051:SF1">
    <property type="entry name" value="RAS SUPPRESSOR PROTEIN 1"/>
    <property type="match status" value="1"/>
</dbReference>
<dbReference type="InterPro" id="IPR032675">
    <property type="entry name" value="LRR_dom_sf"/>
</dbReference>
<keyword evidence="2" id="KW-0677">Repeat</keyword>